<evidence type="ECO:0000256" key="1">
    <source>
        <dbReference type="SAM" id="Phobius"/>
    </source>
</evidence>
<sequence length="428" mass="50007">MKKILFLLFLFCTSLFAKEIHASEEIVSLNDSQKKILYEFEVIKKNGFNTDQFWLKNKNQFPELDDAARDKLAVQIFANSHVVYSPPKDSAVQFWMKTKFLTNWMFYLSAFIAICALVALFKKYWGLLIDLLIRGFAPLLRFLFSPVLLTYELFLTGVVCIICGCLIDEFVVRTVIIHLGLFLLWSQSTALFTKEYWVKKYVSEIENKFWGTNPWETIKTICLPAVIITLALIYVLYKVPADVFYNYEIVVSGIAAFYALPFWRSLEKYLYPVLLPYKNDYRPRSINSLAACTVIALVITCILILQWNSVFYNIIAALISLLLLSFLILSSKMNYRYSYKNYYYLQFVTVLFLVLIFLYSFHIHLNEIIWFALIATSIFIIIKYMEIISFFSDWKKGRAWAWKLLGLAALLWLLGKGFLYVSEFVFVG</sequence>
<keyword evidence="1" id="KW-0812">Transmembrane</keyword>
<feature type="transmembrane region" description="Helical" evidence="1">
    <location>
        <begin position="368"/>
        <end position="388"/>
    </location>
</feature>
<reference evidence="3" key="1">
    <citation type="submission" date="2021-11" db="EMBL/GenBank/DDBJ databases">
        <title>Description of novel Flavobacterium species.</title>
        <authorList>
            <person name="Saticioglu I.B."/>
            <person name="Ay H."/>
            <person name="Altun S."/>
            <person name="Duman M."/>
        </authorList>
    </citation>
    <scope>NUCLEOTIDE SEQUENCE</scope>
    <source>
        <strain evidence="3">F-30</strain>
    </source>
</reference>
<feature type="transmembrane region" description="Helical" evidence="1">
    <location>
        <begin position="176"/>
        <end position="197"/>
    </location>
</feature>
<feature type="transmembrane region" description="Helical" evidence="1">
    <location>
        <begin position="142"/>
        <end position="170"/>
    </location>
</feature>
<feature type="signal peptide" evidence="2">
    <location>
        <begin position="1"/>
        <end position="17"/>
    </location>
</feature>
<keyword evidence="2" id="KW-0732">Signal</keyword>
<comment type="caution">
    <text evidence="3">The sequence shown here is derived from an EMBL/GenBank/DDBJ whole genome shotgun (WGS) entry which is preliminary data.</text>
</comment>
<keyword evidence="1" id="KW-1133">Transmembrane helix</keyword>
<keyword evidence="4" id="KW-1185">Reference proteome</keyword>
<evidence type="ECO:0008006" key="5">
    <source>
        <dbReference type="Google" id="ProtNLM"/>
    </source>
</evidence>
<proteinExistence type="predicted"/>
<dbReference type="Proteomes" id="UP001430679">
    <property type="component" value="Unassembled WGS sequence"/>
</dbReference>
<feature type="transmembrane region" description="Helical" evidence="1">
    <location>
        <begin position="342"/>
        <end position="362"/>
    </location>
</feature>
<evidence type="ECO:0000256" key="2">
    <source>
        <dbReference type="SAM" id="SignalP"/>
    </source>
</evidence>
<feature type="transmembrane region" description="Helical" evidence="1">
    <location>
        <begin position="218"/>
        <end position="237"/>
    </location>
</feature>
<feature type="transmembrane region" description="Helical" evidence="1">
    <location>
        <begin position="400"/>
        <end position="421"/>
    </location>
</feature>
<feature type="transmembrane region" description="Helical" evidence="1">
    <location>
        <begin position="243"/>
        <end position="263"/>
    </location>
</feature>
<dbReference type="EMBL" id="JAJJMM010000001">
    <property type="protein sequence ID" value="MCC9063042.1"/>
    <property type="molecule type" value="Genomic_DNA"/>
</dbReference>
<gene>
    <name evidence="3" type="ORF">LNP81_08540</name>
</gene>
<evidence type="ECO:0000313" key="3">
    <source>
        <dbReference type="EMBL" id="MCC9063042.1"/>
    </source>
</evidence>
<keyword evidence="1" id="KW-0472">Membrane</keyword>
<feature type="chain" id="PRO_5047292221" description="DUF4271 domain-containing protein" evidence="2">
    <location>
        <begin position="18"/>
        <end position="428"/>
    </location>
</feature>
<feature type="transmembrane region" description="Helical" evidence="1">
    <location>
        <begin position="284"/>
        <end position="305"/>
    </location>
</feature>
<dbReference type="RefSeq" id="WP_230035009.1">
    <property type="nucleotide sequence ID" value="NZ_JAJJMM010000001.1"/>
</dbReference>
<name>A0ABS8MC12_9FLAO</name>
<feature type="transmembrane region" description="Helical" evidence="1">
    <location>
        <begin position="311"/>
        <end position="330"/>
    </location>
</feature>
<feature type="transmembrane region" description="Helical" evidence="1">
    <location>
        <begin position="104"/>
        <end position="121"/>
    </location>
</feature>
<accession>A0ABS8MC12</accession>
<organism evidence="3 4">
    <name type="scientific">Flavobacterium piscisymbiosum</name>
    <dbReference type="NCBI Taxonomy" id="2893753"/>
    <lineage>
        <taxon>Bacteria</taxon>
        <taxon>Pseudomonadati</taxon>
        <taxon>Bacteroidota</taxon>
        <taxon>Flavobacteriia</taxon>
        <taxon>Flavobacteriales</taxon>
        <taxon>Flavobacteriaceae</taxon>
        <taxon>Flavobacterium</taxon>
    </lineage>
</organism>
<evidence type="ECO:0000313" key="4">
    <source>
        <dbReference type="Proteomes" id="UP001430679"/>
    </source>
</evidence>
<protein>
    <recommendedName>
        <fullName evidence="5">DUF4271 domain-containing protein</fullName>
    </recommendedName>
</protein>